<evidence type="ECO:0000256" key="1">
    <source>
        <dbReference type="ARBA" id="ARBA00009820"/>
    </source>
</evidence>
<dbReference type="SUPFAM" id="SSF52096">
    <property type="entry name" value="ClpP/crotonase"/>
    <property type="match status" value="1"/>
</dbReference>
<dbReference type="InterPro" id="IPR011659">
    <property type="entry name" value="WD40"/>
</dbReference>
<sequence>MPEVLAAALQARRRATVVGLKTPGNVESFVDFVLPDGSRLTIMTSAYLSPAGLEVGIDGVRPDVPASLDWDQVSERTDPVRNTAVSVLRRGKVCSGGGGVRQQQITRRRPPPPGQSQNATRIYQTPIWSPDGSRVAFVGIDSFQGRTSGRVLTARADGTDAQAISTGGRLPANLYWSPDSRKISFLTAGAGGGGFLLLSWQPASATPVQTLDAGRPLFWGWAPDSTGVTVHAGSVRTSGRRVSFLEVGATVIESGLPLQPGEFQTPAWSPDGSGVVLATIADGGLTDVVITHPERRDHPPDVIASARGAVTFLWSPDGASLGYITRRQEVESIVSRLHLRDNEGSDQALVLTLRIYDRERRASVDIETFVPTPQFAAVIRVFDQYGQAARIWSPDSRNIVYSALTDAGPYIMVARAAGNLVPRKMAPGLIGFWSCREDSSRLERARRRSRHATVVLRWGATRLSSPAPCAARR</sequence>
<evidence type="ECO:0000256" key="2">
    <source>
        <dbReference type="SAM" id="MobiDB-lite"/>
    </source>
</evidence>
<dbReference type="InterPro" id="IPR029045">
    <property type="entry name" value="ClpP/crotonase-like_dom_sf"/>
</dbReference>
<comment type="similarity">
    <text evidence="1">Belongs to the TolB family.</text>
</comment>
<organism evidence="4 5">
    <name type="scientific">Geodia barretti</name>
    <name type="common">Barrett's horny sponge</name>
    <dbReference type="NCBI Taxonomy" id="519541"/>
    <lineage>
        <taxon>Eukaryota</taxon>
        <taxon>Metazoa</taxon>
        <taxon>Porifera</taxon>
        <taxon>Demospongiae</taxon>
        <taxon>Heteroscleromorpha</taxon>
        <taxon>Tetractinellida</taxon>
        <taxon>Astrophorina</taxon>
        <taxon>Geodiidae</taxon>
        <taxon>Geodia</taxon>
    </lineage>
</organism>
<gene>
    <name evidence="4" type="ORF">GBAR_LOCUS23855</name>
</gene>
<evidence type="ECO:0000259" key="3">
    <source>
        <dbReference type="Pfam" id="PF03572"/>
    </source>
</evidence>
<dbReference type="Proteomes" id="UP001174909">
    <property type="component" value="Unassembled WGS sequence"/>
</dbReference>
<dbReference type="Gene3D" id="2.120.10.30">
    <property type="entry name" value="TolB, C-terminal domain"/>
    <property type="match status" value="2"/>
</dbReference>
<dbReference type="Pfam" id="PF07676">
    <property type="entry name" value="PD40"/>
    <property type="match status" value="1"/>
</dbReference>
<dbReference type="GO" id="GO:0008236">
    <property type="term" value="F:serine-type peptidase activity"/>
    <property type="evidence" value="ECO:0007669"/>
    <property type="project" value="InterPro"/>
</dbReference>
<evidence type="ECO:0000313" key="5">
    <source>
        <dbReference type="Proteomes" id="UP001174909"/>
    </source>
</evidence>
<feature type="domain" description="Tail specific protease" evidence="3">
    <location>
        <begin position="3"/>
        <end position="65"/>
    </location>
</feature>
<keyword evidence="5" id="KW-1185">Reference proteome</keyword>
<dbReference type="PANTHER" id="PTHR36842:SF1">
    <property type="entry name" value="PROTEIN TOLB"/>
    <property type="match status" value="1"/>
</dbReference>
<proteinExistence type="inferred from homology"/>
<reference evidence="4" key="1">
    <citation type="submission" date="2023-03" db="EMBL/GenBank/DDBJ databases">
        <authorList>
            <person name="Steffen K."/>
            <person name="Cardenas P."/>
        </authorList>
    </citation>
    <scope>NUCLEOTIDE SEQUENCE</scope>
</reference>
<comment type="caution">
    <text evidence="4">The sequence shown here is derived from an EMBL/GenBank/DDBJ whole genome shotgun (WGS) entry which is preliminary data.</text>
</comment>
<dbReference type="AlphaFoldDB" id="A0AA35T7S0"/>
<name>A0AA35T7S0_GEOBA</name>
<dbReference type="InterPro" id="IPR011042">
    <property type="entry name" value="6-blade_b-propeller_TolB-like"/>
</dbReference>
<dbReference type="InterPro" id="IPR005151">
    <property type="entry name" value="Tail-specific_protease"/>
</dbReference>
<accession>A0AA35T7S0</accession>
<evidence type="ECO:0000313" key="4">
    <source>
        <dbReference type="EMBL" id="CAI8043018.1"/>
    </source>
</evidence>
<dbReference type="EMBL" id="CASHTH010003295">
    <property type="protein sequence ID" value="CAI8043018.1"/>
    <property type="molecule type" value="Genomic_DNA"/>
</dbReference>
<dbReference type="SUPFAM" id="SSF82171">
    <property type="entry name" value="DPP6 N-terminal domain-like"/>
    <property type="match status" value="1"/>
</dbReference>
<feature type="region of interest" description="Disordered" evidence="2">
    <location>
        <begin position="94"/>
        <end position="120"/>
    </location>
</feature>
<dbReference type="Gene3D" id="3.90.226.10">
    <property type="entry name" value="2-enoyl-CoA Hydratase, Chain A, domain 1"/>
    <property type="match status" value="1"/>
</dbReference>
<dbReference type="Pfam" id="PF03572">
    <property type="entry name" value="Peptidase_S41"/>
    <property type="match status" value="1"/>
</dbReference>
<dbReference type="PANTHER" id="PTHR36842">
    <property type="entry name" value="PROTEIN TOLB HOMOLOG"/>
    <property type="match status" value="1"/>
</dbReference>
<dbReference type="GO" id="GO:0006508">
    <property type="term" value="P:proteolysis"/>
    <property type="evidence" value="ECO:0007669"/>
    <property type="project" value="InterPro"/>
</dbReference>
<protein>
    <recommendedName>
        <fullName evidence="3">Tail specific protease domain-containing protein</fullName>
    </recommendedName>
</protein>